<evidence type="ECO:0000259" key="2">
    <source>
        <dbReference type="Pfam" id="PF13360"/>
    </source>
</evidence>
<name>A0A1G8YMU2_9EURY</name>
<sequence length="552" mass="58547">MPTWKRRSVLATGAALSLGGLSSIGTGSEADDATELPDSSIDPNPETDEDWPSYDGGAGHSRSISDTREFDGEALEAAWSVAIDSGRGEFGAAVAVADDTVYAKTESAVVALEAADGSVVWEADDVDAWGPAVAGETVALSGEEVVALDRADGSVRWTTEFDPENRGDVSRHTVAYDAVFVIFDGTLYALEIDDGSIRWRLESIRDEDGEEHEFDTDVAAANGVVYAVSGDFVLALEPESGDERWRSEVYNGAVSLPSRATATGVLLGGDMYERSISDAESGEGIGVVNSEYIEPVLDEEMYVDGGPHTFSGRSYAADDEYEWDVDIHYSSVSTVITGDTVYAYVDEANHPPNAEYSADLVALDRFDGTERWVRSADETPVGPIRAISGETIYVDHDGELVALREQTDEEGGDDQPDEDNESGEDDDGSGDDGADDDTDEGDDEQSGSEDDDQQQDGEDNTDEAESDGDDQQQDGDSESGEGDTDAGSEAGDEDTDTEVDAENETETDVSDDTDGVPGFTTGAGLLGGATALEWLRRTSGADESTSVNEPAK</sequence>
<dbReference type="OrthoDB" id="145878at2157"/>
<proteinExistence type="predicted"/>
<keyword evidence="4" id="KW-1185">Reference proteome</keyword>
<dbReference type="Gene3D" id="2.130.10.10">
    <property type="entry name" value="YVTN repeat-like/Quinoprotein amine dehydrogenase"/>
    <property type="match status" value="2"/>
</dbReference>
<dbReference type="Pfam" id="PF13360">
    <property type="entry name" value="PQQ_2"/>
    <property type="match status" value="1"/>
</dbReference>
<dbReference type="AlphaFoldDB" id="A0A1G8YMU2"/>
<evidence type="ECO:0000256" key="1">
    <source>
        <dbReference type="SAM" id="MobiDB-lite"/>
    </source>
</evidence>
<dbReference type="InterPro" id="IPR002372">
    <property type="entry name" value="PQQ_rpt_dom"/>
</dbReference>
<feature type="domain" description="Pyrrolo-quinoline quinone repeat" evidence="2">
    <location>
        <begin position="107"/>
        <end position="251"/>
    </location>
</feature>
<dbReference type="PANTHER" id="PTHR34512">
    <property type="entry name" value="CELL SURFACE PROTEIN"/>
    <property type="match status" value="1"/>
</dbReference>
<evidence type="ECO:0000313" key="3">
    <source>
        <dbReference type="EMBL" id="SDK04159.1"/>
    </source>
</evidence>
<gene>
    <name evidence="3" type="ORF">SAMN04515672_2232</name>
</gene>
<evidence type="ECO:0000313" key="4">
    <source>
        <dbReference type="Proteomes" id="UP000198882"/>
    </source>
</evidence>
<organism evidence="3 4">
    <name type="scientific">Natronorubrum texcoconense</name>
    <dbReference type="NCBI Taxonomy" id="1095776"/>
    <lineage>
        <taxon>Archaea</taxon>
        <taxon>Methanobacteriati</taxon>
        <taxon>Methanobacteriota</taxon>
        <taxon>Stenosarchaea group</taxon>
        <taxon>Halobacteria</taxon>
        <taxon>Halobacteriales</taxon>
        <taxon>Natrialbaceae</taxon>
        <taxon>Natronorubrum</taxon>
    </lineage>
</organism>
<dbReference type="STRING" id="1095776.SAMN04515672_2232"/>
<dbReference type="InterPro" id="IPR015943">
    <property type="entry name" value="WD40/YVTN_repeat-like_dom_sf"/>
</dbReference>
<dbReference type="Proteomes" id="UP000198882">
    <property type="component" value="Unassembled WGS sequence"/>
</dbReference>
<dbReference type="SUPFAM" id="SSF50998">
    <property type="entry name" value="Quinoprotein alcohol dehydrogenase-like"/>
    <property type="match status" value="1"/>
</dbReference>
<accession>A0A1G8YMU2</accession>
<reference evidence="4" key="1">
    <citation type="submission" date="2016-10" db="EMBL/GenBank/DDBJ databases">
        <authorList>
            <person name="Varghese N."/>
            <person name="Submissions S."/>
        </authorList>
    </citation>
    <scope>NUCLEOTIDE SEQUENCE [LARGE SCALE GENOMIC DNA]</scope>
    <source>
        <strain evidence="4">B4,CECT 8067,JCM 17497</strain>
    </source>
</reference>
<dbReference type="InterPro" id="IPR018391">
    <property type="entry name" value="PQQ_b-propeller_rpt"/>
</dbReference>
<dbReference type="EMBL" id="FNFE01000002">
    <property type="protein sequence ID" value="SDK04159.1"/>
    <property type="molecule type" value="Genomic_DNA"/>
</dbReference>
<dbReference type="PANTHER" id="PTHR34512:SF30">
    <property type="entry name" value="OUTER MEMBRANE PROTEIN ASSEMBLY FACTOR BAMB"/>
    <property type="match status" value="1"/>
</dbReference>
<feature type="compositionally biased region" description="Acidic residues" evidence="1">
    <location>
        <begin position="407"/>
        <end position="514"/>
    </location>
</feature>
<dbReference type="RefSeq" id="WP_090305753.1">
    <property type="nucleotide sequence ID" value="NZ_FNFE01000002.1"/>
</dbReference>
<protein>
    <submittedName>
        <fullName evidence="3">Outer membrane protein assembly factor BamB, contains PQQ-like beta-propeller repeat</fullName>
    </submittedName>
</protein>
<dbReference type="SMART" id="SM00564">
    <property type="entry name" value="PQQ"/>
    <property type="match status" value="5"/>
</dbReference>
<feature type="region of interest" description="Disordered" evidence="1">
    <location>
        <begin position="19"/>
        <end position="65"/>
    </location>
</feature>
<feature type="compositionally biased region" description="Low complexity" evidence="1">
    <location>
        <begin position="19"/>
        <end position="28"/>
    </location>
</feature>
<dbReference type="InterPro" id="IPR011047">
    <property type="entry name" value="Quinoprotein_ADH-like_sf"/>
</dbReference>
<feature type="region of interest" description="Disordered" evidence="1">
    <location>
        <begin position="405"/>
        <end position="525"/>
    </location>
</feature>